<feature type="chain" id="PRO_5045299175" evidence="1">
    <location>
        <begin position="25"/>
        <end position="257"/>
    </location>
</feature>
<feature type="signal peptide" evidence="1">
    <location>
        <begin position="1"/>
        <end position="24"/>
    </location>
</feature>
<keyword evidence="1" id="KW-0732">Signal</keyword>
<organism evidence="2 3">
    <name type="scientific">Nonomuraea harbinensis</name>
    <dbReference type="NCBI Taxonomy" id="1286938"/>
    <lineage>
        <taxon>Bacteria</taxon>
        <taxon>Bacillati</taxon>
        <taxon>Actinomycetota</taxon>
        <taxon>Actinomycetes</taxon>
        <taxon>Streptosporangiales</taxon>
        <taxon>Streptosporangiaceae</taxon>
        <taxon>Nonomuraea</taxon>
    </lineage>
</organism>
<dbReference type="RefSeq" id="WP_219551134.1">
    <property type="nucleotide sequence ID" value="NZ_JAHKRN010000068.1"/>
</dbReference>
<evidence type="ECO:0000313" key="3">
    <source>
        <dbReference type="Proteomes" id="UP001596096"/>
    </source>
</evidence>
<gene>
    <name evidence="2" type="ORF">ACFPUY_43090</name>
</gene>
<proteinExistence type="predicted"/>
<name>A0ABW1CAE4_9ACTN</name>
<protein>
    <submittedName>
        <fullName evidence="2">CAP domain-containing protein</fullName>
    </submittedName>
</protein>
<keyword evidence="3" id="KW-1185">Reference proteome</keyword>
<accession>A0ABW1CAE4</accession>
<comment type="caution">
    <text evidence="2">The sequence shown here is derived from an EMBL/GenBank/DDBJ whole genome shotgun (WGS) entry which is preliminary data.</text>
</comment>
<dbReference type="Proteomes" id="UP001596096">
    <property type="component" value="Unassembled WGS sequence"/>
</dbReference>
<dbReference type="EMBL" id="JBHSNW010000042">
    <property type="protein sequence ID" value="MFC5821910.1"/>
    <property type="molecule type" value="Genomic_DNA"/>
</dbReference>
<evidence type="ECO:0000256" key="1">
    <source>
        <dbReference type="SAM" id="SignalP"/>
    </source>
</evidence>
<evidence type="ECO:0000313" key="2">
    <source>
        <dbReference type="EMBL" id="MFC5821910.1"/>
    </source>
</evidence>
<reference evidence="3" key="1">
    <citation type="journal article" date="2019" name="Int. J. Syst. Evol. Microbiol.">
        <title>The Global Catalogue of Microorganisms (GCM) 10K type strain sequencing project: providing services to taxonomists for standard genome sequencing and annotation.</title>
        <authorList>
            <consortium name="The Broad Institute Genomics Platform"/>
            <consortium name="The Broad Institute Genome Sequencing Center for Infectious Disease"/>
            <person name="Wu L."/>
            <person name="Ma J."/>
        </authorList>
    </citation>
    <scope>NUCLEOTIDE SEQUENCE [LARGE SCALE GENOMIC DNA]</scope>
    <source>
        <strain evidence="3">CGMCC 4.7106</strain>
    </source>
</reference>
<sequence length="257" mass="28217">MRNTSYLRTAAIAAASSLALSVPAAWSSAQTPASEAAYLAKAEQQCPNENRVLEPMVDTPLGRAKYRRQQSEIEVAILCLVRTERARLGAEMHWLMPRVDLDRTLGKAGVRVKPGIGAAATRHVKDAINLRWWGKVTPSKNCIPVEDKPENCNPHINPRTGSTPQKRVEQLTNLPSHCAARGLRWQAYENTYVGWGAQSVTPRAAFDWWRNSFPHYKNMMSAGPKMSVAVAYGSADPDAGSITPAVSYVQVFGGCTR</sequence>